<proteinExistence type="predicted"/>
<dbReference type="GO" id="GO:0006529">
    <property type="term" value="P:asparagine biosynthetic process"/>
    <property type="evidence" value="ECO:0007669"/>
    <property type="project" value="InterPro"/>
</dbReference>
<dbReference type="Gene3D" id="3.60.20.10">
    <property type="entry name" value="Glutamine Phosphoribosylpyrophosphate, subunit 1, domain 1"/>
    <property type="match status" value="1"/>
</dbReference>
<sequence length="582" mass="68449">MIFHWKPTEYIFTPDSFTYKTSDGQIWFKGYFTYQEKIYSGIDAVEILHQYALSEPNCNYNQFNGIYSAIFLSNDKKNIKILNDRFGFRPIYYYYCKNELILSDNYWEVCKRLQIINLDEQSILELLKFTYVLEDRSIIKNIFFIQPSTIAHIQLDPSTGCQMHCDTYWNTDYQPSEINIHEASDRIKYLLNKIIQRYQTSLFKPPKKIGINLTGGLDSRVLLSLLVQNQVSPASIIAYTYGHPKADDHKIARTITDHLKIKHHQVLYGDEFYDYFSLEVIDELTNRIGYTNYYSQAYGVNRQTDKYAESDYLITGSDGFIFGNFINLRLLKINTKEELVRYILQSSGQACTDNVLKNGITIQEAEEKIFNQIFQSDTLKCKDTISAYFNWIIKNKPPKFLLSPFELQNEQTCVLLPFYDYEFIDFMLTLPPEILMNQNAYINTAYEKIFIGTEEWMKQIPVEKRGYPKRKSNQIFFLYRNKKIFTRIKKKMWFTIDYSFPFPAFAFFRKDQAACLKRIQKILAGNSAILSTKAIQKSIKRKTRSEHFFNYGLSTILTLLRIEKKIDTLKIDHINTGDAGKK</sequence>
<evidence type="ECO:0000313" key="5">
    <source>
        <dbReference type="EMBL" id="PZX14988.1"/>
    </source>
</evidence>
<evidence type="ECO:0000256" key="3">
    <source>
        <dbReference type="ARBA" id="ARBA00048741"/>
    </source>
</evidence>
<protein>
    <recommendedName>
        <fullName evidence="2">asparagine synthase (glutamine-hydrolyzing)</fullName>
        <ecNumber evidence="2">6.3.5.4</ecNumber>
    </recommendedName>
</protein>
<reference evidence="5 6" key="1">
    <citation type="submission" date="2018-06" db="EMBL/GenBank/DDBJ databases">
        <title>Genomic Encyclopedia of Archaeal and Bacterial Type Strains, Phase II (KMG-II): from individual species to whole genera.</title>
        <authorList>
            <person name="Goeker M."/>
        </authorList>
    </citation>
    <scope>NUCLEOTIDE SEQUENCE [LARGE SCALE GENOMIC DNA]</scope>
    <source>
        <strain evidence="5 6">DSM 6779</strain>
    </source>
</reference>
<dbReference type="Proteomes" id="UP000249239">
    <property type="component" value="Unassembled WGS sequence"/>
</dbReference>
<dbReference type="Gene3D" id="3.40.50.620">
    <property type="entry name" value="HUPs"/>
    <property type="match status" value="1"/>
</dbReference>
<comment type="caution">
    <text evidence="5">The sequence shown here is derived from an EMBL/GenBank/DDBJ whole genome shotgun (WGS) entry which is preliminary data.</text>
</comment>
<dbReference type="SUPFAM" id="SSF52402">
    <property type="entry name" value="Adenine nucleotide alpha hydrolases-like"/>
    <property type="match status" value="1"/>
</dbReference>
<comment type="pathway">
    <text evidence="1">Amino-acid biosynthesis; L-asparagine biosynthesis; L-asparagine from L-aspartate (L-Gln route): step 1/1.</text>
</comment>
<evidence type="ECO:0000256" key="1">
    <source>
        <dbReference type="ARBA" id="ARBA00005187"/>
    </source>
</evidence>
<organism evidence="5 6">
    <name type="scientific">Breznakibacter xylanolyticus</name>
    <dbReference type="NCBI Taxonomy" id="990"/>
    <lineage>
        <taxon>Bacteria</taxon>
        <taxon>Pseudomonadati</taxon>
        <taxon>Bacteroidota</taxon>
        <taxon>Bacteroidia</taxon>
        <taxon>Marinilabiliales</taxon>
        <taxon>Marinilabiliaceae</taxon>
        <taxon>Breznakibacter</taxon>
    </lineage>
</organism>
<evidence type="ECO:0000259" key="4">
    <source>
        <dbReference type="Pfam" id="PF00733"/>
    </source>
</evidence>
<dbReference type="InterPro" id="IPR051786">
    <property type="entry name" value="ASN_synthetase/amidase"/>
</dbReference>
<evidence type="ECO:0000313" key="6">
    <source>
        <dbReference type="Proteomes" id="UP000249239"/>
    </source>
</evidence>
<dbReference type="AlphaFoldDB" id="A0A2W7N4J6"/>
<dbReference type="InterPro" id="IPR029055">
    <property type="entry name" value="Ntn_hydrolases_N"/>
</dbReference>
<dbReference type="GO" id="GO:0004066">
    <property type="term" value="F:asparagine synthase (glutamine-hydrolyzing) activity"/>
    <property type="evidence" value="ECO:0007669"/>
    <property type="project" value="UniProtKB-EC"/>
</dbReference>
<dbReference type="SUPFAM" id="SSF56235">
    <property type="entry name" value="N-terminal nucleophile aminohydrolases (Ntn hydrolases)"/>
    <property type="match status" value="1"/>
</dbReference>
<accession>A0A2W7N4J6</accession>
<feature type="domain" description="Asparagine synthetase" evidence="4">
    <location>
        <begin position="208"/>
        <end position="275"/>
    </location>
</feature>
<gene>
    <name evidence="5" type="ORF">LX69_02318</name>
</gene>
<dbReference type="RefSeq" id="WP_111446174.1">
    <property type="nucleotide sequence ID" value="NZ_QKZK01000018.1"/>
</dbReference>
<dbReference type="PANTHER" id="PTHR43284:SF1">
    <property type="entry name" value="ASPARAGINE SYNTHETASE"/>
    <property type="match status" value="1"/>
</dbReference>
<keyword evidence="6" id="KW-1185">Reference proteome</keyword>
<dbReference type="EMBL" id="QKZK01000018">
    <property type="protein sequence ID" value="PZX14988.1"/>
    <property type="molecule type" value="Genomic_DNA"/>
</dbReference>
<dbReference type="InterPro" id="IPR001962">
    <property type="entry name" value="Asn_synthase"/>
</dbReference>
<dbReference type="PANTHER" id="PTHR43284">
    <property type="entry name" value="ASPARAGINE SYNTHETASE (GLUTAMINE-HYDROLYZING)"/>
    <property type="match status" value="1"/>
</dbReference>
<dbReference type="EC" id="6.3.5.4" evidence="2"/>
<name>A0A2W7N4J6_9BACT</name>
<evidence type="ECO:0000256" key="2">
    <source>
        <dbReference type="ARBA" id="ARBA00012737"/>
    </source>
</evidence>
<dbReference type="Pfam" id="PF00733">
    <property type="entry name" value="Asn_synthase"/>
    <property type="match status" value="1"/>
</dbReference>
<comment type="catalytic activity">
    <reaction evidence="3">
        <text>L-aspartate + L-glutamine + ATP + H2O = L-asparagine + L-glutamate + AMP + diphosphate + H(+)</text>
        <dbReference type="Rhea" id="RHEA:12228"/>
        <dbReference type="ChEBI" id="CHEBI:15377"/>
        <dbReference type="ChEBI" id="CHEBI:15378"/>
        <dbReference type="ChEBI" id="CHEBI:29985"/>
        <dbReference type="ChEBI" id="CHEBI:29991"/>
        <dbReference type="ChEBI" id="CHEBI:30616"/>
        <dbReference type="ChEBI" id="CHEBI:33019"/>
        <dbReference type="ChEBI" id="CHEBI:58048"/>
        <dbReference type="ChEBI" id="CHEBI:58359"/>
        <dbReference type="ChEBI" id="CHEBI:456215"/>
        <dbReference type="EC" id="6.3.5.4"/>
    </reaction>
</comment>
<dbReference type="InterPro" id="IPR014729">
    <property type="entry name" value="Rossmann-like_a/b/a_fold"/>
</dbReference>